<dbReference type="PANTHER" id="PTHR37477">
    <property type="entry name" value="COBALT-PRECORRIN-5A HYDROLASE"/>
    <property type="match status" value="1"/>
</dbReference>
<dbReference type="Gene3D" id="3.30.420.180">
    <property type="entry name" value="CobE/GbiG C-terminal domain"/>
    <property type="match status" value="1"/>
</dbReference>
<dbReference type="SUPFAM" id="SSF159664">
    <property type="entry name" value="CobE/GbiG C-terminal domain-like"/>
    <property type="match status" value="1"/>
</dbReference>
<sequence length="136" mass="13725">MPPSDTSASPTGEPTPQGWAVGLGFRPGTSSERILDALREVLGDKPIAYLATIDRRAEELGDAAAGLGVSVRAFTAAELARVDVPNPSARTDDALGTASVAEAAALLAADGPLVIPKRTVDGIVIAAALAPKSPLT</sequence>
<evidence type="ECO:0000313" key="3">
    <source>
        <dbReference type="EMBL" id="WUV47938.1"/>
    </source>
</evidence>
<organism evidence="3 4">
    <name type="scientific">Nocardia vinacea</name>
    <dbReference type="NCBI Taxonomy" id="96468"/>
    <lineage>
        <taxon>Bacteria</taxon>
        <taxon>Bacillati</taxon>
        <taxon>Actinomycetota</taxon>
        <taxon>Actinomycetes</taxon>
        <taxon>Mycobacteriales</taxon>
        <taxon>Nocardiaceae</taxon>
        <taxon>Nocardia</taxon>
    </lineage>
</organism>
<evidence type="ECO:0000313" key="4">
    <source>
        <dbReference type="Proteomes" id="UP001432062"/>
    </source>
</evidence>
<proteinExistence type="predicted"/>
<name>A0ABZ1YXQ3_9NOCA</name>
<evidence type="ECO:0000256" key="1">
    <source>
        <dbReference type="SAM" id="MobiDB-lite"/>
    </source>
</evidence>
<dbReference type="InterPro" id="IPR052553">
    <property type="entry name" value="CbiG_hydrolase"/>
</dbReference>
<feature type="domain" description="CobE/GbiG C-terminal" evidence="2">
    <location>
        <begin position="20"/>
        <end position="128"/>
    </location>
</feature>
<dbReference type="InterPro" id="IPR036518">
    <property type="entry name" value="CobE/GbiG_C_sf"/>
</dbReference>
<accession>A0ABZ1YXQ3</accession>
<keyword evidence="4" id="KW-1185">Reference proteome</keyword>
<protein>
    <submittedName>
        <fullName evidence="3">Cobalamin biosynthesis protein</fullName>
    </submittedName>
</protein>
<dbReference type="Pfam" id="PF01890">
    <property type="entry name" value="CbiG_C"/>
    <property type="match status" value="1"/>
</dbReference>
<evidence type="ECO:0000259" key="2">
    <source>
        <dbReference type="Pfam" id="PF01890"/>
    </source>
</evidence>
<dbReference type="EMBL" id="CP109441">
    <property type="protein sequence ID" value="WUV47938.1"/>
    <property type="molecule type" value="Genomic_DNA"/>
</dbReference>
<reference evidence="3" key="1">
    <citation type="submission" date="2022-10" db="EMBL/GenBank/DDBJ databases">
        <title>The complete genomes of actinobacterial strains from the NBC collection.</title>
        <authorList>
            <person name="Joergensen T.S."/>
            <person name="Alvarez Arevalo M."/>
            <person name="Sterndorff E.B."/>
            <person name="Faurdal D."/>
            <person name="Vuksanovic O."/>
            <person name="Mourched A.-S."/>
            <person name="Charusanti P."/>
            <person name="Shaw S."/>
            <person name="Blin K."/>
            <person name="Weber T."/>
        </authorList>
    </citation>
    <scope>NUCLEOTIDE SEQUENCE</scope>
    <source>
        <strain evidence="3">NBC_01482</strain>
    </source>
</reference>
<feature type="compositionally biased region" description="Polar residues" evidence="1">
    <location>
        <begin position="1"/>
        <end position="14"/>
    </location>
</feature>
<gene>
    <name evidence="3" type="ORF">OG563_06895</name>
</gene>
<dbReference type="Proteomes" id="UP001432062">
    <property type="component" value="Chromosome"/>
</dbReference>
<dbReference type="PANTHER" id="PTHR37477:SF1">
    <property type="entry name" value="COBALT-PRECORRIN-5A HYDROLASE"/>
    <property type="match status" value="1"/>
</dbReference>
<dbReference type="InterPro" id="IPR002750">
    <property type="entry name" value="CobE/GbiG_C"/>
</dbReference>
<feature type="region of interest" description="Disordered" evidence="1">
    <location>
        <begin position="1"/>
        <end position="23"/>
    </location>
</feature>